<dbReference type="InterPro" id="IPR029493">
    <property type="entry name" value="RecD2-like_HHH"/>
</dbReference>
<dbReference type="Gene3D" id="2.30.30.940">
    <property type="match status" value="1"/>
</dbReference>
<dbReference type="Gene3D" id="3.40.50.300">
    <property type="entry name" value="P-loop containing nucleotide triphosphate hydrolases"/>
    <property type="match status" value="2"/>
</dbReference>
<sequence>MKNVLGDDETYEGIVDDIIYYNEDNGYVIAIFDIYDDSICIKGSIPFLREGDRLRVTGKIEIHNFYGEQLNVRYAEHIKPTDEDEVFRYLASGIIKGIGDTTAGLLIESFGADSLEVLQNSPEKLLAIPGIGPKKLEQIVLSYKEQYELRDLIMYFQGLGISINLAMKIYKRFGHESIKRVEANPYVLADELVGVGFKQADQIAMKMGVNFHSPFRIASGLTFLLNKEASNGNTYAEQAHLVKLASQELQVKTEEIVDEIGSMVMNGQLNIERLPEEKVGIYHPSLYYAEQQVASKLYQLMHHIEDIRFSDMDQFIDEFQENRGILLAAKQREAVLASLESGVFVITGGPGTGKTTIINAIIEAFESQDKKVLLAAPTGRAAKRMTETTQRESKTIHRLLEFQGENIFQKNSENPIKTDVLIIDEISMVDIVLMYRLLDAVELGTHLILVGDADQLPSVGPGSVLKDLLMCSWITSSRLTEIYRQSEASLIAVNAHMINKGEMPVLNKADKDFFFINRPKADEIVREIKNLVIDRLPSYYNLNPMEDIQVLSPVKGSGVGVEVLNDMLQEVVNPASKKKVERTFGKKKFREGDKVMQIKNNYNLEWTTKYAEEGKGVFNGDIGFITQINESERIVVVVFDQEREVIYDYPTVDELVLAYAITVHKSQGSEFKAIIMPMAFIPPMLMSRNILYTAITRARELLVLVGEKRALSEMIRRTHEMKRNSGLLKKLEFFSEALNDEL</sequence>
<keyword evidence="3" id="KW-0378">Hydrolase</keyword>
<dbReference type="Pfam" id="PF13245">
    <property type="entry name" value="AAA_19"/>
    <property type="match status" value="1"/>
</dbReference>
<dbReference type="PANTHER" id="PTHR43788">
    <property type="entry name" value="DNA2/NAM7 HELICASE FAMILY MEMBER"/>
    <property type="match status" value="1"/>
</dbReference>
<comment type="function">
    <text evidence="3">DNA-dependent ATPase and ATP-dependent 5'-3' DNA helicase. Has no activity on blunt DNA or DNA with 3'-overhangs, requires at least 10 bases of 5'-ssDNA for helicase activity.</text>
</comment>
<dbReference type="CDD" id="cd18809">
    <property type="entry name" value="SF1_C_RecD"/>
    <property type="match status" value="1"/>
</dbReference>
<evidence type="ECO:0000313" key="5">
    <source>
        <dbReference type="EMBL" id="MDH8678574.1"/>
    </source>
</evidence>
<keyword evidence="1 3" id="KW-0547">Nucleotide-binding</keyword>
<dbReference type="InterPro" id="IPR006345">
    <property type="entry name" value="RecD2"/>
</dbReference>
<dbReference type="InterPro" id="IPR027785">
    <property type="entry name" value="UvrD-like_helicase_C"/>
</dbReference>
<keyword evidence="6" id="KW-1185">Reference proteome</keyword>
<dbReference type="Gene3D" id="1.10.150.20">
    <property type="entry name" value="5' to 3' exonuclease, C-terminal subdomain"/>
    <property type="match status" value="1"/>
</dbReference>
<name>A0ABT6NDR4_9FIRM</name>
<comment type="catalytic activity">
    <reaction evidence="3">
        <text>ATP + H2O = ADP + phosphate + H(+)</text>
        <dbReference type="Rhea" id="RHEA:13065"/>
        <dbReference type="ChEBI" id="CHEBI:15377"/>
        <dbReference type="ChEBI" id="CHEBI:15378"/>
        <dbReference type="ChEBI" id="CHEBI:30616"/>
        <dbReference type="ChEBI" id="CHEBI:43474"/>
        <dbReference type="ChEBI" id="CHEBI:456216"/>
        <dbReference type="EC" id="5.6.2.3"/>
    </reaction>
</comment>
<dbReference type="RefSeq" id="WP_281094425.1">
    <property type="nucleotide sequence ID" value="NZ_JARYZI010000006.1"/>
</dbReference>
<dbReference type="InterPro" id="IPR003593">
    <property type="entry name" value="AAA+_ATPase"/>
</dbReference>
<gene>
    <name evidence="3" type="primary">recD2</name>
    <name evidence="5" type="ORF">QE109_10475</name>
</gene>
<protein>
    <recommendedName>
        <fullName evidence="3">ATP-dependent RecD2 DNA helicase</fullName>
        <ecNumber evidence="3">5.6.2.3</ecNumber>
    </recommendedName>
    <alternativeName>
        <fullName evidence="3">DNA 5'-3' helicase subunit RecD2</fullName>
    </alternativeName>
</protein>
<accession>A0ABT6NDR4</accession>
<feature type="binding site" evidence="3">
    <location>
        <begin position="351"/>
        <end position="355"/>
    </location>
    <ligand>
        <name>ATP</name>
        <dbReference type="ChEBI" id="CHEBI:30616"/>
    </ligand>
</feature>
<dbReference type="Pfam" id="PF14490">
    <property type="entry name" value="HHH_RecD2"/>
    <property type="match status" value="1"/>
</dbReference>
<dbReference type="InterPro" id="IPR050534">
    <property type="entry name" value="Coronavir_polyprotein_1ab"/>
</dbReference>
<keyword evidence="3" id="KW-0347">Helicase</keyword>
<dbReference type="InterPro" id="IPR010994">
    <property type="entry name" value="RuvA_2-like"/>
</dbReference>
<dbReference type="HAMAP" id="MF_01488">
    <property type="entry name" value="RecD2"/>
    <property type="match status" value="1"/>
</dbReference>
<organism evidence="5 6">
    <name type="scientific">Fusibacter bizertensis</name>
    <dbReference type="NCBI Taxonomy" id="1488331"/>
    <lineage>
        <taxon>Bacteria</taxon>
        <taxon>Bacillati</taxon>
        <taxon>Bacillota</taxon>
        <taxon>Clostridia</taxon>
        <taxon>Eubacteriales</taxon>
        <taxon>Eubacteriales Family XII. Incertae Sedis</taxon>
        <taxon>Fusibacter</taxon>
    </lineage>
</organism>
<evidence type="ECO:0000259" key="4">
    <source>
        <dbReference type="SMART" id="SM00382"/>
    </source>
</evidence>
<evidence type="ECO:0000256" key="2">
    <source>
        <dbReference type="ARBA" id="ARBA00022840"/>
    </source>
</evidence>
<evidence type="ECO:0000256" key="1">
    <source>
        <dbReference type="ARBA" id="ARBA00022741"/>
    </source>
</evidence>
<dbReference type="SUPFAM" id="SSF47781">
    <property type="entry name" value="RuvA domain 2-like"/>
    <property type="match status" value="1"/>
</dbReference>
<evidence type="ECO:0000256" key="3">
    <source>
        <dbReference type="HAMAP-Rule" id="MF_01488"/>
    </source>
</evidence>
<dbReference type="EC" id="5.6.2.3" evidence="3"/>
<dbReference type="CDD" id="cd17933">
    <property type="entry name" value="DEXSc_RecD-like"/>
    <property type="match status" value="1"/>
</dbReference>
<comment type="caution">
    <text evidence="5">The sequence shown here is derived from an EMBL/GenBank/DDBJ whole genome shotgun (WGS) entry which is preliminary data.</text>
</comment>
<evidence type="ECO:0000313" key="6">
    <source>
        <dbReference type="Proteomes" id="UP001158045"/>
    </source>
</evidence>
<dbReference type="Pfam" id="PF18335">
    <property type="entry name" value="SH3_13"/>
    <property type="match status" value="1"/>
</dbReference>
<dbReference type="Proteomes" id="UP001158045">
    <property type="component" value="Unassembled WGS sequence"/>
</dbReference>
<dbReference type="NCBIfam" id="TIGR01448">
    <property type="entry name" value="recD_rel"/>
    <property type="match status" value="1"/>
</dbReference>
<comment type="similarity">
    <text evidence="3">Belongs to the RecD family. RecD2 subfamily.</text>
</comment>
<proteinExistence type="inferred from homology"/>
<dbReference type="InterPro" id="IPR027417">
    <property type="entry name" value="P-loop_NTPase"/>
</dbReference>
<dbReference type="Pfam" id="PF23139">
    <property type="entry name" value="OB_YrrC"/>
    <property type="match status" value="1"/>
</dbReference>
<dbReference type="PANTHER" id="PTHR43788:SF6">
    <property type="entry name" value="DNA HELICASE B"/>
    <property type="match status" value="1"/>
</dbReference>
<keyword evidence="3" id="KW-0413">Isomerase</keyword>
<dbReference type="Gene3D" id="1.10.10.2220">
    <property type="match status" value="1"/>
</dbReference>
<reference evidence="5 6" key="1">
    <citation type="submission" date="2023-04" db="EMBL/GenBank/DDBJ databases">
        <title>Fusibacter bizertensis strain WBS, isolated from littoral bottom sediments of the Arctic seas - biochemical and genomic analysis.</title>
        <authorList>
            <person name="Brioukhanov A.L."/>
        </authorList>
    </citation>
    <scope>NUCLEOTIDE SEQUENCE [LARGE SCALE GENOMIC DNA]</scope>
    <source>
        <strain evidence="5 6">WBS</strain>
    </source>
</reference>
<dbReference type="Pfam" id="PF14520">
    <property type="entry name" value="HHH_5"/>
    <property type="match status" value="1"/>
</dbReference>
<keyword evidence="2 3" id="KW-0067">ATP-binding</keyword>
<keyword evidence="3" id="KW-0238">DNA-binding</keyword>
<dbReference type="SUPFAM" id="SSF52540">
    <property type="entry name" value="P-loop containing nucleoside triphosphate hydrolases"/>
    <property type="match status" value="1"/>
</dbReference>
<dbReference type="SMART" id="SM00382">
    <property type="entry name" value="AAA"/>
    <property type="match status" value="1"/>
</dbReference>
<dbReference type="InterPro" id="IPR041451">
    <property type="entry name" value="RecD2_SH13"/>
</dbReference>
<dbReference type="Pfam" id="PF13538">
    <property type="entry name" value="UvrD_C_2"/>
    <property type="match status" value="1"/>
</dbReference>
<feature type="domain" description="AAA+ ATPase" evidence="4">
    <location>
        <begin position="340"/>
        <end position="519"/>
    </location>
</feature>
<dbReference type="InterPro" id="IPR055446">
    <property type="entry name" value="RecD2_N_OB"/>
</dbReference>
<dbReference type="EMBL" id="JARYZI010000006">
    <property type="protein sequence ID" value="MDH8678574.1"/>
    <property type="molecule type" value="Genomic_DNA"/>
</dbReference>